<evidence type="ECO:0000256" key="2">
    <source>
        <dbReference type="ARBA" id="ARBA00022552"/>
    </source>
</evidence>
<comment type="subcellular location">
    <subcellularLocation>
        <location evidence="7">Cytoplasm</location>
    </subcellularLocation>
</comment>
<keyword evidence="3 7" id="KW-0489">Methyltransferase</keyword>
<dbReference type="EMBL" id="JAFIRA010000058">
    <property type="protein sequence ID" value="MCJ2544337.1"/>
    <property type="molecule type" value="Genomic_DNA"/>
</dbReference>
<evidence type="ECO:0000256" key="7">
    <source>
        <dbReference type="HAMAP-Rule" id="MF_00607"/>
    </source>
</evidence>
<evidence type="ECO:0000256" key="5">
    <source>
        <dbReference type="ARBA" id="ARBA00022691"/>
    </source>
</evidence>
<dbReference type="Proteomes" id="UP000830835">
    <property type="component" value="Unassembled WGS sequence"/>
</dbReference>
<keyword evidence="6 7" id="KW-0694">RNA-binding</keyword>
<sequence>MPYPRKRFGQHWLKDISVHEAILRAANLDQAQAGGDPLWVLEIGPGTGQLTQRLLARGVEVLAVEIDRDLCRLLQKRFADQPRFHLVEGDFLRLPLPQEPRLLVANIPYNITSPILGKVLGSPAHPVQQFERMVLLVQKELAERLQATPGSKAYGAMSVRTRYLAECELVCTVPRSAFKPSPKVESAVIRLSPRPAPVPARDPRWFNQLIQRGFSTRRKKLLNALQGLVDRKRLSAALTQLNLNPDARAEELDLPDWLALSDLLLDEVERTAPAHRQEEEPR</sequence>
<feature type="binding site" evidence="7 8">
    <location>
        <position position="13"/>
    </location>
    <ligand>
        <name>S-adenosyl-L-methionine</name>
        <dbReference type="ChEBI" id="CHEBI:59789"/>
    </ligand>
</feature>
<dbReference type="PANTHER" id="PTHR11727:SF7">
    <property type="entry name" value="DIMETHYLADENOSINE TRANSFERASE-RELATED"/>
    <property type="match status" value="1"/>
</dbReference>
<feature type="domain" description="Ribosomal RNA adenine methylase transferase N-terminal" evidence="9">
    <location>
        <begin position="18"/>
        <end position="195"/>
    </location>
</feature>
<feature type="binding site" evidence="7 8">
    <location>
        <position position="44"/>
    </location>
    <ligand>
        <name>S-adenosyl-L-methionine</name>
        <dbReference type="ChEBI" id="CHEBI:59789"/>
    </ligand>
</feature>
<dbReference type="Pfam" id="PF00398">
    <property type="entry name" value="RrnaAD"/>
    <property type="match status" value="1"/>
</dbReference>
<feature type="binding site" evidence="7 8">
    <location>
        <position position="90"/>
    </location>
    <ligand>
        <name>S-adenosyl-L-methionine</name>
        <dbReference type="ChEBI" id="CHEBI:59789"/>
    </ligand>
</feature>
<evidence type="ECO:0000256" key="3">
    <source>
        <dbReference type="ARBA" id="ARBA00022603"/>
    </source>
</evidence>
<dbReference type="InterPro" id="IPR011530">
    <property type="entry name" value="rRNA_adenine_dimethylase"/>
</dbReference>
<keyword evidence="4 7" id="KW-0808">Transferase</keyword>
<dbReference type="PROSITE" id="PS51689">
    <property type="entry name" value="SAM_RNA_A_N6_MT"/>
    <property type="match status" value="1"/>
</dbReference>
<dbReference type="SUPFAM" id="SSF53335">
    <property type="entry name" value="S-adenosyl-L-methionine-dependent methyltransferases"/>
    <property type="match status" value="1"/>
</dbReference>
<evidence type="ECO:0000313" key="11">
    <source>
        <dbReference type="Proteomes" id="UP000830835"/>
    </source>
</evidence>
<evidence type="ECO:0000313" key="10">
    <source>
        <dbReference type="EMBL" id="MCJ2544337.1"/>
    </source>
</evidence>
<dbReference type="Gene3D" id="3.40.50.150">
    <property type="entry name" value="Vaccinia Virus protein VP39"/>
    <property type="match status" value="1"/>
</dbReference>
<dbReference type="NCBIfam" id="TIGR00755">
    <property type="entry name" value="ksgA"/>
    <property type="match status" value="1"/>
</dbReference>
<dbReference type="InterPro" id="IPR020598">
    <property type="entry name" value="rRNA_Ade_methylase_Trfase_N"/>
</dbReference>
<dbReference type="EC" id="2.1.1.182" evidence="7"/>
<accession>A0ABT0CEX0</accession>
<comment type="catalytic activity">
    <reaction evidence="7">
        <text>adenosine(1518)/adenosine(1519) in 16S rRNA + 4 S-adenosyl-L-methionine = N(6)-dimethyladenosine(1518)/N(6)-dimethyladenosine(1519) in 16S rRNA + 4 S-adenosyl-L-homocysteine + 4 H(+)</text>
        <dbReference type="Rhea" id="RHEA:19609"/>
        <dbReference type="Rhea" id="RHEA-COMP:10232"/>
        <dbReference type="Rhea" id="RHEA-COMP:10233"/>
        <dbReference type="ChEBI" id="CHEBI:15378"/>
        <dbReference type="ChEBI" id="CHEBI:57856"/>
        <dbReference type="ChEBI" id="CHEBI:59789"/>
        <dbReference type="ChEBI" id="CHEBI:74411"/>
        <dbReference type="ChEBI" id="CHEBI:74493"/>
        <dbReference type="EC" id="2.1.1.182"/>
    </reaction>
</comment>
<comment type="function">
    <text evidence="7">Specifically dimethylates two adjacent adenosines (A1518 and A1519) in the loop of a conserved hairpin near the 3'-end of 16S rRNA in the 30S particle. May play a critical role in biogenesis of 30S subunits.</text>
</comment>
<gene>
    <name evidence="7 10" type="primary">rsmA</name>
    <name evidence="7" type="synonym">ksgA</name>
    <name evidence="10" type="ORF">JX360_15730</name>
</gene>
<comment type="similarity">
    <text evidence="7">Belongs to the class I-like SAM-binding methyltransferase superfamily. rRNA adenine N(6)-methyltransferase family. RsmA subfamily.</text>
</comment>
<feature type="binding site" evidence="7 8">
    <location>
        <position position="11"/>
    </location>
    <ligand>
        <name>S-adenosyl-L-methionine</name>
        <dbReference type="ChEBI" id="CHEBI:59789"/>
    </ligand>
</feature>
<dbReference type="PANTHER" id="PTHR11727">
    <property type="entry name" value="DIMETHYLADENOSINE TRANSFERASE"/>
    <property type="match status" value="1"/>
</dbReference>
<name>A0ABT0CEX0_THEVL</name>
<dbReference type="CDD" id="cd02440">
    <property type="entry name" value="AdoMet_MTases"/>
    <property type="match status" value="1"/>
</dbReference>
<keyword evidence="5 7" id="KW-0949">S-adenosyl-L-methionine</keyword>
<reference evidence="10" key="1">
    <citation type="submission" date="2021-02" db="EMBL/GenBank/DDBJ databases">
        <title>The CRISPR/cas machinery reduction and long-range gene transfer in the hot spring cyanobacterium Synechococcus.</title>
        <authorList>
            <person name="Dvorak P."/>
            <person name="Jahodarova E."/>
            <person name="Hasler P."/>
            <person name="Poulickova A."/>
        </authorList>
    </citation>
    <scope>NUCLEOTIDE SEQUENCE</scope>
    <source>
        <strain evidence="10">Rupite</strain>
    </source>
</reference>
<dbReference type="PROSITE" id="PS01131">
    <property type="entry name" value="RRNA_A_DIMETH"/>
    <property type="match status" value="1"/>
</dbReference>
<evidence type="ECO:0000256" key="4">
    <source>
        <dbReference type="ARBA" id="ARBA00022679"/>
    </source>
</evidence>
<keyword evidence="1 7" id="KW-0963">Cytoplasm</keyword>
<feature type="binding site" evidence="7 8">
    <location>
        <position position="106"/>
    </location>
    <ligand>
        <name>S-adenosyl-L-methionine</name>
        <dbReference type="ChEBI" id="CHEBI:59789"/>
    </ligand>
</feature>
<dbReference type="Gene3D" id="1.10.8.100">
    <property type="entry name" value="Ribosomal RNA adenine dimethylase-like, domain 2"/>
    <property type="match status" value="1"/>
</dbReference>
<organism evidence="10 11">
    <name type="scientific">Thermostichus vulcanus str. 'Rupite'</name>
    <dbReference type="NCBI Taxonomy" id="2813851"/>
    <lineage>
        <taxon>Bacteria</taxon>
        <taxon>Bacillati</taxon>
        <taxon>Cyanobacteriota</taxon>
        <taxon>Cyanophyceae</taxon>
        <taxon>Thermostichales</taxon>
        <taxon>Thermostichaceae</taxon>
        <taxon>Thermostichus</taxon>
    </lineage>
</organism>
<dbReference type="GO" id="GO:0052908">
    <property type="term" value="F:16S rRNA (adenine(1518)-N(6)/adenine(1519)-N(6))-dimethyltransferase activity"/>
    <property type="evidence" value="ECO:0007669"/>
    <property type="project" value="UniProtKB-EC"/>
</dbReference>
<dbReference type="RefSeq" id="WP_244352805.1">
    <property type="nucleotide sequence ID" value="NZ_JAFIRA010000058.1"/>
</dbReference>
<evidence type="ECO:0000259" key="9">
    <source>
        <dbReference type="SMART" id="SM00650"/>
    </source>
</evidence>
<dbReference type="HAMAP" id="MF_00607">
    <property type="entry name" value="16SrRNA_methyltr_A"/>
    <property type="match status" value="1"/>
</dbReference>
<keyword evidence="11" id="KW-1185">Reference proteome</keyword>
<comment type="caution">
    <text evidence="10">The sequence shown here is derived from an EMBL/GenBank/DDBJ whole genome shotgun (WGS) entry which is preliminary data.</text>
</comment>
<dbReference type="SMART" id="SM00650">
    <property type="entry name" value="rADc"/>
    <property type="match status" value="1"/>
</dbReference>
<dbReference type="InterPro" id="IPR020596">
    <property type="entry name" value="rRNA_Ade_Mease_Trfase_CS"/>
</dbReference>
<dbReference type="InterPro" id="IPR029063">
    <property type="entry name" value="SAM-dependent_MTases_sf"/>
</dbReference>
<dbReference type="InterPro" id="IPR001737">
    <property type="entry name" value="KsgA/Erm"/>
</dbReference>
<evidence type="ECO:0000256" key="8">
    <source>
        <dbReference type="PROSITE-ProRule" id="PRU01026"/>
    </source>
</evidence>
<proteinExistence type="inferred from homology"/>
<evidence type="ECO:0000256" key="6">
    <source>
        <dbReference type="ARBA" id="ARBA00022884"/>
    </source>
</evidence>
<protein>
    <recommendedName>
        <fullName evidence="7">Ribosomal RNA small subunit methyltransferase A</fullName>
        <ecNumber evidence="7">2.1.1.182</ecNumber>
    </recommendedName>
    <alternativeName>
        <fullName evidence="7">16S rRNA (adenine(1518)-N(6)/adenine(1519)-N(6))-dimethyltransferase</fullName>
    </alternativeName>
    <alternativeName>
        <fullName evidence="7">16S rRNA dimethyladenosine transferase</fullName>
    </alternativeName>
    <alternativeName>
        <fullName evidence="7">16S rRNA dimethylase</fullName>
    </alternativeName>
    <alternativeName>
        <fullName evidence="7">S-adenosylmethionine-6-N', N'-adenosyl(rRNA) dimethyltransferase</fullName>
    </alternativeName>
</protein>
<keyword evidence="2 7" id="KW-0698">rRNA processing</keyword>
<feature type="binding site" evidence="7 8">
    <location>
        <position position="65"/>
    </location>
    <ligand>
        <name>S-adenosyl-L-methionine</name>
        <dbReference type="ChEBI" id="CHEBI:59789"/>
    </ligand>
</feature>
<evidence type="ECO:0000256" key="1">
    <source>
        <dbReference type="ARBA" id="ARBA00022490"/>
    </source>
</evidence>
<dbReference type="InterPro" id="IPR023165">
    <property type="entry name" value="rRNA_Ade_diMease-like_C"/>
</dbReference>